<feature type="transmembrane region" description="Helical" evidence="6">
    <location>
        <begin position="251"/>
        <end position="269"/>
    </location>
</feature>
<proteinExistence type="inferred from homology"/>
<dbReference type="PANTHER" id="PTHR45840:SF8">
    <property type="entry name" value="RHOMBOID PROTEASE"/>
    <property type="match status" value="1"/>
</dbReference>
<feature type="transmembrane region" description="Helical" evidence="6">
    <location>
        <begin position="389"/>
        <end position="408"/>
    </location>
</feature>
<name>A0A3R7PUC0_PENVA</name>
<protein>
    <recommendedName>
        <fullName evidence="7">EF-hand domain-containing protein</fullName>
    </recommendedName>
</protein>
<reference evidence="8 9" key="2">
    <citation type="submission" date="2019-01" db="EMBL/GenBank/DDBJ databases">
        <title>The decoding of complex shrimp genome reveals the adaptation for benthos swimmer, frequently molting mechanism and breeding impact on genome.</title>
        <authorList>
            <person name="Sun Y."/>
            <person name="Gao Y."/>
            <person name="Yu Y."/>
        </authorList>
    </citation>
    <scope>NUCLEOTIDE SEQUENCE [LARGE SCALE GENOMIC DNA]</scope>
    <source>
        <tissue evidence="8">Muscle</tissue>
    </source>
</reference>
<feature type="transmembrane region" description="Helical" evidence="6">
    <location>
        <begin position="359"/>
        <end position="380"/>
    </location>
</feature>
<evidence type="ECO:0000313" key="9">
    <source>
        <dbReference type="Proteomes" id="UP000283509"/>
    </source>
</evidence>
<evidence type="ECO:0000259" key="7">
    <source>
        <dbReference type="PROSITE" id="PS50222"/>
    </source>
</evidence>
<keyword evidence="3 6" id="KW-0812">Transmembrane</keyword>
<gene>
    <name evidence="8" type="ORF">C7M84_004074</name>
</gene>
<feature type="transmembrane region" description="Helical" evidence="6">
    <location>
        <begin position="333"/>
        <end position="353"/>
    </location>
</feature>
<dbReference type="PROSITE" id="PS50222">
    <property type="entry name" value="EF_HAND_2"/>
    <property type="match status" value="1"/>
</dbReference>
<sequence length="497" mass="56799">MFALPLFSYSPLCSFFPLHYSFTSLLLSPTFPPSPLPFFSLPFPLFLYFLSSLLPYFPLFPSSFLPSSLSTIPSFPFFSSPLIPPLPIFPFPLFPSSLFTIPLFPFFSSSLLLLFPTFPLLFPLPHPSPPPRTPKQPPDRYRQIAQEFWDLQDPDRKRRIPLSRLKDRILRTKDADGLANALVIQLLQEADKNYDGFLSYEEYMQFTEEARSRGEGRQGFNRAALSVLPRGDRTVEARRYIEYYRCCPPPFFMVLASLVEIGVFTYYALDMDRPMGASGPAPIYSPLIYNPYRRYEAWRFVSYALIHSGWLHLVTNLVMQLLFGVLLELVHRWWRIMLVYFAGVLAGSLAHSLTAPSMYLAGASGGVYSVMYAHAGNLVLNWSEMEYRWIQLIIIIFVSVLDLSYAFYDTYGSATPSNTGHMAHLGGAIAGVLVGVSILRNLQRRRWERVCWWVSFIIYVILVGTAVVLNASLQDYFPDNDYTSYAVLRADYLSRST</sequence>
<dbReference type="GO" id="GO:0005509">
    <property type="term" value="F:calcium ion binding"/>
    <property type="evidence" value="ECO:0007669"/>
    <property type="project" value="InterPro"/>
</dbReference>
<keyword evidence="9" id="KW-1185">Reference proteome</keyword>
<dbReference type="InterPro" id="IPR011992">
    <property type="entry name" value="EF-hand-dom_pair"/>
</dbReference>
<evidence type="ECO:0000256" key="1">
    <source>
        <dbReference type="ARBA" id="ARBA00004141"/>
    </source>
</evidence>
<organism evidence="8 9">
    <name type="scientific">Penaeus vannamei</name>
    <name type="common">Whiteleg shrimp</name>
    <name type="synonym">Litopenaeus vannamei</name>
    <dbReference type="NCBI Taxonomy" id="6689"/>
    <lineage>
        <taxon>Eukaryota</taxon>
        <taxon>Metazoa</taxon>
        <taxon>Ecdysozoa</taxon>
        <taxon>Arthropoda</taxon>
        <taxon>Crustacea</taxon>
        <taxon>Multicrustacea</taxon>
        <taxon>Malacostraca</taxon>
        <taxon>Eumalacostraca</taxon>
        <taxon>Eucarida</taxon>
        <taxon>Decapoda</taxon>
        <taxon>Dendrobranchiata</taxon>
        <taxon>Penaeoidea</taxon>
        <taxon>Penaeidae</taxon>
        <taxon>Penaeus</taxon>
    </lineage>
</organism>
<dbReference type="STRING" id="6689.A0A3R7PUC0"/>
<feature type="domain" description="EF-hand" evidence="7">
    <location>
        <begin position="178"/>
        <end position="213"/>
    </location>
</feature>
<dbReference type="OrthoDB" id="418595at2759"/>
<evidence type="ECO:0000256" key="2">
    <source>
        <dbReference type="ARBA" id="ARBA00009045"/>
    </source>
</evidence>
<feature type="transmembrane region" description="Helical" evidence="6">
    <location>
        <begin position="420"/>
        <end position="439"/>
    </location>
</feature>
<comment type="similarity">
    <text evidence="2">Belongs to the peptidase S54 family.</text>
</comment>
<dbReference type="EMBL" id="QCYY01001542">
    <property type="protein sequence ID" value="ROT77292.1"/>
    <property type="molecule type" value="Genomic_DNA"/>
</dbReference>
<dbReference type="InterPro" id="IPR051739">
    <property type="entry name" value="Rhomboid_IM_Serine_Proteases"/>
</dbReference>
<dbReference type="PANTHER" id="PTHR45840">
    <property type="entry name" value="RHOMBOID-RELATED PROTEIN"/>
    <property type="match status" value="1"/>
</dbReference>
<dbReference type="InterPro" id="IPR002048">
    <property type="entry name" value="EF_hand_dom"/>
</dbReference>
<accession>A0A3R7PUC0</accession>
<keyword evidence="5 6" id="KW-0472">Membrane</keyword>
<dbReference type="SUPFAM" id="SSF47473">
    <property type="entry name" value="EF-hand"/>
    <property type="match status" value="1"/>
</dbReference>
<feature type="transmembrane region" description="Helical" evidence="6">
    <location>
        <begin position="39"/>
        <end position="57"/>
    </location>
</feature>
<evidence type="ECO:0000256" key="4">
    <source>
        <dbReference type="ARBA" id="ARBA00022989"/>
    </source>
</evidence>
<dbReference type="GO" id="GO:0016020">
    <property type="term" value="C:membrane"/>
    <property type="evidence" value="ECO:0007669"/>
    <property type="project" value="UniProtKB-SubCell"/>
</dbReference>
<evidence type="ECO:0000256" key="5">
    <source>
        <dbReference type="ARBA" id="ARBA00023136"/>
    </source>
</evidence>
<dbReference type="Pfam" id="PF01694">
    <property type="entry name" value="Rhomboid"/>
    <property type="match status" value="1"/>
</dbReference>
<dbReference type="InterPro" id="IPR035952">
    <property type="entry name" value="Rhomboid-like_sf"/>
</dbReference>
<dbReference type="Proteomes" id="UP000283509">
    <property type="component" value="Unassembled WGS sequence"/>
</dbReference>
<dbReference type="Gene3D" id="1.20.1540.10">
    <property type="entry name" value="Rhomboid-like"/>
    <property type="match status" value="1"/>
</dbReference>
<evidence type="ECO:0000256" key="3">
    <source>
        <dbReference type="ARBA" id="ARBA00022692"/>
    </source>
</evidence>
<dbReference type="GO" id="GO:0004252">
    <property type="term" value="F:serine-type endopeptidase activity"/>
    <property type="evidence" value="ECO:0007669"/>
    <property type="project" value="InterPro"/>
</dbReference>
<dbReference type="InterPro" id="IPR022764">
    <property type="entry name" value="Peptidase_S54_rhomboid_dom"/>
</dbReference>
<keyword evidence="4 6" id="KW-1133">Transmembrane helix</keyword>
<reference evidence="8 9" key="1">
    <citation type="submission" date="2018-04" db="EMBL/GenBank/DDBJ databases">
        <authorList>
            <person name="Zhang X."/>
            <person name="Yuan J."/>
            <person name="Li F."/>
            <person name="Xiang J."/>
        </authorList>
    </citation>
    <scope>NUCLEOTIDE SEQUENCE [LARGE SCALE GENOMIC DNA]</scope>
    <source>
        <tissue evidence="8">Muscle</tissue>
    </source>
</reference>
<feature type="transmembrane region" description="Helical" evidence="6">
    <location>
        <begin position="451"/>
        <end position="473"/>
    </location>
</feature>
<feature type="transmembrane region" description="Helical" evidence="6">
    <location>
        <begin position="99"/>
        <end position="122"/>
    </location>
</feature>
<evidence type="ECO:0000313" key="8">
    <source>
        <dbReference type="EMBL" id="ROT77292.1"/>
    </source>
</evidence>
<dbReference type="AlphaFoldDB" id="A0A3R7PUC0"/>
<dbReference type="SUPFAM" id="SSF144091">
    <property type="entry name" value="Rhomboid-like"/>
    <property type="match status" value="1"/>
</dbReference>
<evidence type="ECO:0000256" key="6">
    <source>
        <dbReference type="SAM" id="Phobius"/>
    </source>
</evidence>
<comment type="caution">
    <text evidence="8">The sequence shown here is derived from an EMBL/GenBank/DDBJ whole genome shotgun (WGS) entry which is preliminary data.</text>
</comment>
<comment type="subcellular location">
    <subcellularLocation>
        <location evidence="1">Membrane</location>
        <topology evidence="1">Multi-pass membrane protein</topology>
    </subcellularLocation>
</comment>
<feature type="transmembrane region" description="Helical" evidence="6">
    <location>
        <begin position="300"/>
        <end position="326"/>
    </location>
</feature>